<dbReference type="Pfam" id="PF12704">
    <property type="entry name" value="MacB_PCD"/>
    <property type="match status" value="2"/>
</dbReference>
<accession>A0AAF0BLC7</accession>
<dbReference type="GO" id="GO:0022857">
    <property type="term" value="F:transmembrane transporter activity"/>
    <property type="evidence" value="ECO:0007669"/>
    <property type="project" value="TreeGrafter"/>
</dbReference>
<feature type="transmembrane region" description="Helical" evidence="6">
    <location>
        <begin position="426"/>
        <end position="448"/>
    </location>
</feature>
<keyword evidence="3 6" id="KW-0812">Transmembrane</keyword>
<reference evidence="9" key="1">
    <citation type="submission" date="2023-01" db="EMBL/GenBank/DDBJ databases">
        <title>The genome sequence of Kordiimonadaceae bacterium 6D33.</title>
        <authorList>
            <person name="Liu Y."/>
        </authorList>
    </citation>
    <scope>NUCLEOTIDE SEQUENCE</scope>
    <source>
        <strain evidence="9">6D33</strain>
    </source>
</reference>
<dbReference type="Pfam" id="PF02687">
    <property type="entry name" value="FtsX"/>
    <property type="match status" value="2"/>
</dbReference>
<evidence type="ECO:0000256" key="1">
    <source>
        <dbReference type="ARBA" id="ARBA00004651"/>
    </source>
</evidence>
<comment type="subcellular location">
    <subcellularLocation>
        <location evidence="1">Cell membrane</location>
        <topology evidence="1">Multi-pass membrane protein</topology>
    </subcellularLocation>
</comment>
<evidence type="ECO:0000256" key="4">
    <source>
        <dbReference type="ARBA" id="ARBA00022989"/>
    </source>
</evidence>
<keyword evidence="2" id="KW-1003">Cell membrane</keyword>
<feature type="domain" description="MacB-like periplasmic core" evidence="8">
    <location>
        <begin position="20"/>
        <end position="242"/>
    </location>
</feature>
<proteinExistence type="predicted"/>
<dbReference type="KEGG" id="gso:PH603_15725"/>
<evidence type="ECO:0000256" key="5">
    <source>
        <dbReference type="ARBA" id="ARBA00023136"/>
    </source>
</evidence>
<feature type="transmembrane region" description="Helical" evidence="6">
    <location>
        <begin position="337"/>
        <end position="360"/>
    </location>
</feature>
<feature type="transmembrane region" description="Helical" evidence="6">
    <location>
        <begin position="380"/>
        <end position="405"/>
    </location>
</feature>
<evidence type="ECO:0000313" key="10">
    <source>
        <dbReference type="Proteomes" id="UP001217500"/>
    </source>
</evidence>
<dbReference type="InterPro" id="IPR050250">
    <property type="entry name" value="Macrolide_Exporter_MacB"/>
</dbReference>
<protein>
    <submittedName>
        <fullName evidence="9">ABC transporter permease</fullName>
    </submittedName>
</protein>
<feature type="transmembrane region" description="Helical" evidence="6">
    <location>
        <begin position="774"/>
        <end position="797"/>
    </location>
</feature>
<evidence type="ECO:0000256" key="2">
    <source>
        <dbReference type="ARBA" id="ARBA00022475"/>
    </source>
</evidence>
<dbReference type="GO" id="GO:0005886">
    <property type="term" value="C:plasma membrane"/>
    <property type="evidence" value="ECO:0007669"/>
    <property type="project" value="UniProtKB-SubCell"/>
</dbReference>
<sequence length="810" mass="89693">MLQNYIKTALRNLMRNKLFSVINIAGLAIGLAAFILIVLFVRDEFSWDDHWARADDLYRIENTYVLAGHPDRRTPNAVDPLKDLMLDTYPEVEDITRYISADVTIQYHDDLYAQQVVAADENFLSFFQFRFLEGDVATAFDDPRSIVLSHRTAQKYFGDAPALGKVLPIRLAGQFVDFKVSGVIEDPVVDTTVQSDFIVPFVRDYFLAARWFSEDWRFAYRSTFMRVAPGTDVDLIRNDLPALVERHMHASGDGMETGTRWSVKTNLVPLGKVHLEGANAAGDIDVLYGFLGVALLILIIAVVNFLNLSMARTAHRAREVAMRKVLGAARRQIVQQFLGESILLAFVALTIALALVEVALPHYNAFLSSVVELDLVREPAVLLLLLVLGLGVGISAGSFQAAYFAMLRPHDVLYSSTSADNGTGRLRQLLVVAQFSISAALMIIAFFVNKQTQYMQALDLGFNPDNLIVVAGTNNEQSETLKNRLLASPHIKAVGRSSDVPTEGSEDRLQMRPVTGGDLVTLDGLTIGPDFFKAYEIDLLAGRYLSPAEADVMRARADEATYKQTGNIVINASAAKLLGFTGPDAAIGRQATVHLTSDLLIDATIVGVVDDFHFDSARDVIRPGIYYVDEQRQSDMSVRIDGTNRDAALEAIRDAWRETYPGNILDYRSMAELVELQYQTDNRLGDMLTIFTLLAVTISAMGLYGLASFTAERRTREIGIRKVLGASLMDIVTLFLWQFSKPILIANLIAWPVAFYFLSGWLDGFAYRVALSPLPFVMAALAALLIGWITVAGRAFMVARANPINALRYE</sequence>
<evidence type="ECO:0000259" key="8">
    <source>
        <dbReference type="Pfam" id="PF12704"/>
    </source>
</evidence>
<feature type="transmembrane region" description="Helical" evidence="6">
    <location>
        <begin position="687"/>
        <end position="707"/>
    </location>
</feature>
<evidence type="ECO:0000256" key="3">
    <source>
        <dbReference type="ARBA" id="ARBA00022692"/>
    </source>
</evidence>
<evidence type="ECO:0000259" key="7">
    <source>
        <dbReference type="Pfam" id="PF02687"/>
    </source>
</evidence>
<dbReference type="PANTHER" id="PTHR30572:SF18">
    <property type="entry name" value="ABC-TYPE MACROLIDE FAMILY EXPORT SYSTEM PERMEASE COMPONENT 2"/>
    <property type="match status" value="1"/>
</dbReference>
<gene>
    <name evidence="9" type="ORF">PH603_15725</name>
</gene>
<keyword evidence="4 6" id="KW-1133">Transmembrane helix</keyword>
<feature type="transmembrane region" description="Helical" evidence="6">
    <location>
        <begin position="286"/>
        <end position="308"/>
    </location>
</feature>
<dbReference type="AlphaFoldDB" id="A0AAF0BLC7"/>
<name>A0AAF0BLC7_9PROT</name>
<dbReference type="InterPro" id="IPR025857">
    <property type="entry name" value="MacB_PCD"/>
</dbReference>
<feature type="domain" description="ABC3 transporter permease C-terminal" evidence="7">
    <location>
        <begin position="293"/>
        <end position="397"/>
    </location>
</feature>
<feature type="domain" description="MacB-like periplasmic core" evidence="8">
    <location>
        <begin position="439"/>
        <end position="654"/>
    </location>
</feature>
<dbReference type="RefSeq" id="WP_289503706.1">
    <property type="nucleotide sequence ID" value="NZ_CP116805.1"/>
</dbReference>
<dbReference type="EMBL" id="CP116805">
    <property type="protein sequence ID" value="WCL53987.1"/>
    <property type="molecule type" value="Genomic_DNA"/>
</dbReference>
<feature type="transmembrane region" description="Helical" evidence="6">
    <location>
        <begin position="21"/>
        <end position="41"/>
    </location>
</feature>
<keyword evidence="5 6" id="KW-0472">Membrane</keyword>
<dbReference type="PANTHER" id="PTHR30572">
    <property type="entry name" value="MEMBRANE COMPONENT OF TRANSPORTER-RELATED"/>
    <property type="match status" value="1"/>
</dbReference>
<feature type="domain" description="ABC3 transporter permease C-terminal" evidence="7">
    <location>
        <begin position="690"/>
        <end position="803"/>
    </location>
</feature>
<keyword evidence="10" id="KW-1185">Reference proteome</keyword>
<evidence type="ECO:0000313" key="9">
    <source>
        <dbReference type="EMBL" id="WCL53987.1"/>
    </source>
</evidence>
<dbReference type="InterPro" id="IPR003838">
    <property type="entry name" value="ABC3_permease_C"/>
</dbReference>
<dbReference type="Proteomes" id="UP001217500">
    <property type="component" value="Chromosome"/>
</dbReference>
<organism evidence="9 10">
    <name type="scientific">Gimibacter soli</name>
    <dbReference type="NCBI Taxonomy" id="3024400"/>
    <lineage>
        <taxon>Bacteria</taxon>
        <taxon>Pseudomonadati</taxon>
        <taxon>Pseudomonadota</taxon>
        <taxon>Alphaproteobacteria</taxon>
        <taxon>Kordiimonadales</taxon>
        <taxon>Temperatibacteraceae</taxon>
        <taxon>Gimibacter</taxon>
    </lineage>
</organism>
<evidence type="ECO:0000256" key="6">
    <source>
        <dbReference type="SAM" id="Phobius"/>
    </source>
</evidence>
<feature type="transmembrane region" description="Helical" evidence="6">
    <location>
        <begin position="743"/>
        <end position="762"/>
    </location>
</feature>